<organism evidence="3 4">
    <name type="scientific">Leptospira kobayashii</name>
    <dbReference type="NCBI Taxonomy" id="1917830"/>
    <lineage>
        <taxon>Bacteria</taxon>
        <taxon>Pseudomonadati</taxon>
        <taxon>Spirochaetota</taxon>
        <taxon>Spirochaetia</taxon>
        <taxon>Leptospirales</taxon>
        <taxon>Leptospiraceae</taxon>
        <taxon>Leptospira</taxon>
    </lineage>
</organism>
<evidence type="ECO:0000313" key="4">
    <source>
        <dbReference type="Proteomes" id="UP000245263"/>
    </source>
</evidence>
<feature type="domain" description="CAAX prenyl protease 2/Lysostaphin resistance protein A-like" evidence="2">
    <location>
        <begin position="210"/>
        <end position="294"/>
    </location>
</feature>
<keyword evidence="1" id="KW-0812">Transmembrane</keyword>
<proteinExistence type="predicted"/>
<feature type="transmembrane region" description="Helical" evidence="1">
    <location>
        <begin position="203"/>
        <end position="223"/>
    </location>
</feature>
<dbReference type="RefSeq" id="WP_109021490.1">
    <property type="nucleotide sequence ID" value="NZ_AP025028.1"/>
</dbReference>
<dbReference type="Pfam" id="PF02517">
    <property type="entry name" value="Rce1-like"/>
    <property type="match status" value="1"/>
</dbReference>
<feature type="transmembrane region" description="Helical" evidence="1">
    <location>
        <begin position="82"/>
        <end position="107"/>
    </location>
</feature>
<feature type="transmembrane region" description="Helical" evidence="1">
    <location>
        <begin position="235"/>
        <end position="255"/>
    </location>
</feature>
<name>A0ABN6KGU7_9LEPT</name>
<sequence>MKDKLSTLLEPFRIYKKENPDYLFILFTYCIIALSITTEYTFDIGNTYPILGVTLNYSIPFFSLILLHSFRNKSFWIFRSPRFWTIFFCIITALVISENVRIIAILIRDTVAVENRYAAYKFAIQLKIWIFYGIPPLICYAILRFLKKDPRESGPLETKAEIPITSYLLLLGPMVIVVFFAALGEDFQNYYPRAPRDQPMIGFQTSLPIILIFEVFYSLAFVATEWFFRGFVIRILHPFFGKNAVLLMTVLYVAIHFEKPILETISSSIGGFTLGIYSYYTGKIRGGVLIHVGIALAMEIIPVLLRIT</sequence>
<dbReference type="InterPro" id="IPR003675">
    <property type="entry name" value="Rce1/LyrA-like_dom"/>
</dbReference>
<dbReference type="EMBL" id="AP025028">
    <property type="protein sequence ID" value="BDA80450.1"/>
    <property type="molecule type" value="Genomic_DNA"/>
</dbReference>
<feature type="transmembrane region" description="Helical" evidence="1">
    <location>
        <begin position="164"/>
        <end position="183"/>
    </location>
</feature>
<feature type="transmembrane region" description="Helical" evidence="1">
    <location>
        <begin position="287"/>
        <end position="305"/>
    </location>
</feature>
<protein>
    <recommendedName>
        <fullName evidence="2">CAAX prenyl protease 2/Lysostaphin resistance protein A-like domain-containing protein</fullName>
    </recommendedName>
</protein>
<keyword evidence="1" id="KW-1133">Transmembrane helix</keyword>
<keyword evidence="1" id="KW-0472">Membrane</keyword>
<evidence type="ECO:0000313" key="3">
    <source>
        <dbReference type="EMBL" id="BDA80450.1"/>
    </source>
</evidence>
<gene>
    <name evidence="3" type="ORF">LPTSP3_g33800</name>
</gene>
<feature type="transmembrane region" description="Helical" evidence="1">
    <location>
        <begin position="261"/>
        <end position="280"/>
    </location>
</feature>
<evidence type="ECO:0000256" key="1">
    <source>
        <dbReference type="SAM" id="Phobius"/>
    </source>
</evidence>
<feature type="transmembrane region" description="Helical" evidence="1">
    <location>
        <begin position="48"/>
        <end position="70"/>
    </location>
</feature>
<evidence type="ECO:0000259" key="2">
    <source>
        <dbReference type="Pfam" id="PF02517"/>
    </source>
</evidence>
<reference evidence="3 4" key="1">
    <citation type="submission" date="2021-08" db="EMBL/GenBank/DDBJ databases">
        <title>Complete genome sequence of Leptospira kobayashii strain E30.</title>
        <authorList>
            <person name="Nakao R."/>
            <person name="Nakamura S."/>
            <person name="Masuzawa T."/>
            <person name="Koizumi N."/>
        </authorList>
    </citation>
    <scope>NUCLEOTIDE SEQUENCE [LARGE SCALE GENOMIC DNA]</scope>
    <source>
        <strain evidence="3 4">E30</strain>
    </source>
</reference>
<dbReference type="Proteomes" id="UP000245263">
    <property type="component" value="Chromosome 1"/>
</dbReference>
<feature type="transmembrane region" description="Helical" evidence="1">
    <location>
        <begin position="21"/>
        <end position="42"/>
    </location>
</feature>
<accession>A0ABN6KGU7</accession>
<keyword evidence="4" id="KW-1185">Reference proteome</keyword>
<feature type="transmembrane region" description="Helical" evidence="1">
    <location>
        <begin position="119"/>
        <end position="143"/>
    </location>
</feature>